<keyword evidence="6" id="KW-1185">Reference proteome</keyword>
<keyword evidence="1" id="KW-0067">ATP-binding</keyword>
<dbReference type="PANTHER" id="PTHR44329">
    <property type="entry name" value="SERINE/THREONINE-PROTEIN KINASE TNNI3K-RELATED"/>
    <property type="match status" value="1"/>
</dbReference>
<feature type="chain" id="PRO_5015159345" evidence="3">
    <location>
        <begin position="31"/>
        <end position="671"/>
    </location>
</feature>
<dbReference type="PROSITE" id="PS00107">
    <property type="entry name" value="PROTEIN_KINASE_ATP"/>
    <property type="match status" value="1"/>
</dbReference>
<dbReference type="GO" id="GO:0004674">
    <property type="term" value="F:protein serine/threonine kinase activity"/>
    <property type="evidence" value="ECO:0007669"/>
    <property type="project" value="TreeGrafter"/>
</dbReference>
<reference evidence="5 6" key="1">
    <citation type="journal article" date="2018" name="Plant J.">
        <title>Genome sequences of Chlorella sorokiniana UTEX 1602 and Micractinium conductrix SAG 241.80: implications to maltose excretion by a green alga.</title>
        <authorList>
            <person name="Arriola M.B."/>
            <person name="Velmurugan N."/>
            <person name="Zhang Y."/>
            <person name="Plunkett M.H."/>
            <person name="Hondzo H."/>
            <person name="Barney B.M."/>
        </authorList>
    </citation>
    <scope>NUCLEOTIDE SEQUENCE [LARGE SCALE GENOMIC DNA]</scope>
    <source>
        <strain evidence="6">UTEX 1602</strain>
    </source>
</reference>
<dbReference type="Pfam" id="PF07714">
    <property type="entry name" value="PK_Tyr_Ser-Thr"/>
    <property type="match status" value="1"/>
</dbReference>
<dbReference type="PROSITE" id="PS50011">
    <property type="entry name" value="PROTEIN_KINASE_DOM"/>
    <property type="match status" value="1"/>
</dbReference>
<dbReference type="AlphaFoldDB" id="A0A2P6TGT9"/>
<feature type="compositionally biased region" description="Low complexity" evidence="2">
    <location>
        <begin position="396"/>
        <end position="421"/>
    </location>
</feature>
<dbReference type="Pfam" id="PF00069">
    <property type="entry name" value="Pkinase"/>
    <property type="match status" value="1"/>
</dbReference>
<dbReference type="STRING" id="3076.A0A2P6TGT9"/>
<keyword evidence="5" id="KW-0418">Kinase</keyword>
<name>A0A2P6TGT9_CHLSO</name>
<dbReference type="Proteomes" id="UP000239899">
    <property type="component" value="Unassembled WGS sequence"/>
</dbReference>
<dbReference type="InterPro" id="IPR008266">
    <property type="entry name" value="Tyr_kinase_AS"/>
</dbReference>
<dbReference type="PROSITE" id="PS00109">
    <property type="entry name" value="PROTEIN_KINASE_TYR"/>
    <property type="match status" value="1"/>
</dbReference>
<organism evidence="5 6">
    <name type="scientific">Chlorella sorokiniana</name>
    <name type="common">Freshwater green alga</name>
    <dbReference type="NCBI Taxonomy" id="3076"/>
    <lineage>
        <taxon>Eukaryota</taxon>
        <taxon>Viridiplantae</taxon>
        <taxon>Chlorophyta</taxon>
        <taxon>core chlorophytes</taxon>
        <taxon>Trebouxiophyceae</taxon>
        <taxon>Chlorellales</taxon>
        <taxon>Chlorellaceae</taxon>
        <taxon>Chlorella clade</taxon>
        <taxon>Chlorella</taxon>
    </lineage>
</organism>
<dbReference type="SUPFAM" id="SSF56112">
    <property type="entry name" value="Protein kinase-like (PK-like)"/>
    <property type="match status" value="1"/>
</dbReference>
<dbReference type="Gene3D" id="3.30.200.20">
    <property type="entry name" value="Phosphorylase Kinase, domain 1"/>
    <property type="match status" value="1"/>
</dbReference>
<keyword evidence="1" id="KW-0547">Nucleotide-binding</keyword>
<dbReference type="PANTHER" id="PTHR44329:SF214">
    <property type="entry name" value="PROTEIN KINASE DOMAIN-CONTAINING PROTEIN"/>
    <property type="match status" value="1"/>
</dbReference>
<dbReference type="InterPro" id="IPR051681">
    <property type="entry name" value="Ser/Thr_Kinases-Pseudokinases"/>
</dbReference>
<dbReference type="InterPro" id="IPR011009">
    <property type="entry name" value="Kinase-like_dom_sf"/>
</dbReference>
<evidence type="ECO:0000256" key="3">
    <source>
        <dbReference type="SAM" id="SignalP"/>
    </source>
</evidence>
<dbReference type="InterPro" id="IPR000719">
    <property type="entry name" value="Prot_kinase_dom"/>
</dbReference>
<dbReference type="GO" id="GO:0005524">
    <property type="term" value="F:ATP binding"/>
    <property type="evidence" value="ECO:0007669"/>
    <property type="project" value="UniProtKB-UniRule"/>
</dbReference>
<dbReference type="Gene3D" id="1.10.510.10">
    <property type="entry name" value="Transferase(Phosphotransferase) domain 1"/>
    <property type="match status" value="1"/>
</dbReference>
<dbReference type="InterPro" id="IPR001245">
    <property type="entry name" value="Ser-Thr/Tyr_kinase_cat_dom"/>
</dbReference>
<dbReference type="EMBL" id="LHPG02000017">
    <property type="protein sequence ID" value="PRW33325.1"/>
    <property type="molecule type" value="Genomic_DNA"/>
</dbReference>
<feature type="binding site" evidence="1">
    <location>
        <position position="305"/>
    </location>
    <ligand>
        <name>ATP</name>
        <dbReference type="ChEBI" id="CHEBI:30616"/>
    </ligand>
</feature>
<evidence type="ECO:0000313" key="6">
    <source>
        <dbReference type="Proteomes" id="UP000239899"/>
    </source>
</evidence>
<proteinExistence type="predicted"/>
<gene>
    <name evidence="5" type="ORF">C2E21_7779</name>
</gene>
<feature type="region of interest" description="Disordered" evidence="2">
    <location>
        <begin position="384"/>
        <end position="421"/>
    </location>
</feature>
<evidence type="ECO:0000259" key="4">
    <source>
        <dbReference type="PROSITE" id="PS50011"/>
    </source>
</evidence>
<evidence type="ECO:0000256" key="1">
    <source>
        <dbReference type="PROSITE-ProRule" id="PRU10141"/>
    </source>
</evidence>
<dbReference type="InterPro" id="IPR017441">
    <property type="entry name" value="Protein_kinase_ATP_BS"/>
</dbReference>
<comment type="caution">
    <text evidence="5">The sequence shown here is derived from an EMBL/GenBank/DDBJ whole genome shotgun (WGS) entry which is preliminary data.</text>
</comment>
<evidence type="ECO:0000313" key="5">
    <source>
        <dbReference type="EMBL" id="PRW33325.1"/>
    </source>
</evidence>
<protein>
    <submittedName>
        <fullName evidence="5">Mitogen-activated kinase kinase kinase 13-A</fullName>
    </submittedName>
</protein>
<dbReference type="OrthoDB" id="4062651at2759"/>
<feature type="signal peptide" evidence="3">
    <location>
        <begin position="1"/>
        <end position="30"/>
    </location>
</feature>
<evidence type="ECO:0000256" key="2">
    <source>
        <dbReference type="SAM" id="MobiDB-lite"/>
    </source>
</evidence>
<keyword evidence="3" id="KW-0732">Signal</keyword>
<feature type="domain" description="Protein kinase" evidence="4">
    <location>
        <begin position="276"/>
        <end position="668"/>
    </location>
</feature>
<accession>A0A2P6TGT9</accession>
<sequence>MRAHRLQARSGRAALALFWLALCLLQCCQAKTVRTRTCAELGQALADETADHIIMAHVEGGWNCSAAELPPHTANIRRPLVLEGEGPGLLYYDNNRVNKIITIGEGGNLTQRNIWADDCLQPTMPGFCFSVNAHRGAFTHAENMEISDSGCVRVRHSQAINSILTAMRYAKLFNVRVESTPIDSRRLRIDTGWMPGLPVGSYFRFSNVTVSCTGNLTHPLPPDFVDEPDTLLQEHPHLLIALGIAVLLMAGGLLWCARTSGRNARPEYEVALSQGYKLEEPLGSGHYGRVYRGRDTATGQLVAVKVVDMLPSQRRQVAAALRECELMAQMEHECVVKLHRFYSAQVRRHRHQVVDKGSGSPSLDSQWSSSSWFKRLFAGAARRRRQGQGGGGSGSSGASVWGSGSGTSTEPGSGRLGSVSSSGLSSAYGGTGSSLLGSGQSGLEDVPEMEAVVHGTKGVLLVQVQLVMQYCDLGSLEKAIKRGDFQHPETGEPLVRTILLTALEIARGLQYLHHPDRRMVHRDLSAANVLLATAPGDERGFKALLSDFGLSTSLSNDATHRTSEVKGTISYMSPEVFTRYDVSPALDVYSFGIIGCMMCSGKDPYEGHTPAMVIFAKVRSSDGSADERLPPIEGIPAELQQLLWDCTAHDKRDRPSAAEVVRRLEDLLLSL</sequence>
<keyword evidence="5" id="KW-0808">Transferase</keyword>